<dbReference type="EMBL" id="CP026118">
    <property type="protein sequence ID" value="QAS52361.1"/>
    <property type="molecule type" value="Genomic_DNA"/>
</dbReference>
<dbReference type="Proteomes" id="UP000287756">
    <property type="component" value="Chromosome"/>
</dbReference>
<protein>
    <submittedName>
        <fullName evidence="1">Uncharacterized protein</fullName>
    </submittedName>
</protein>
<proteinExistence type="predicted"/>
<sequence>MQTFKDLELAIFQNDHAQKIKMNELWLEQQMMIHPVLDMSGDPVILSMNFMGIPVEFSEDIEDFELVVDT</sequence>
<name>A0A410MCA4_9BACI</name>
<evidence type="ECO:0000313" key="1">
    <source>
        <dbReference type="EMBL" id="QAS52361.1"/>
    </source>
</evidence>
<dbReference type="KEGG" id="hli:HLI_09015"/>
<evidence type="ECO:0000313" key="2">
    <source>
        <dbReference type="Proteomes" id="UP000287756"/>
    </source>
</evidence>
<organism evidence="1 2">
    <name type="scientific">Halobacillus litoralis</name>
    <dbReference type="NCBI Taxonomy" id="45668"/>
    <lineage>
        <taxon>Bacteria</taxon>
        <taxon>Bacillati</taxon>
        <taxon>Bacillota</taxon>
        <taxon>Bacilli</taxon>
        <taxon>Bacillales</taxon>
        <taxon>Bacillaceae</taxon>
        <taxon>Halobacillus</taxon>
    </lineage>
</organism>
<dbReference type="OrthoDB" id="2973088at2"/>
<gene>
    <name evidence="1" type="ORF">HLI_09015</name>
</gene>
<dbReference type="RefSeq" id="WP_128524648.1">
    <property type="nucleotide sequence ID" value="NZ_CP026118.1"/>
</dbReference>
<accession>A0A410MCA4</accession>
<reference evidence="1 2" key="1">
    <citation type="submission" date="2018-01" db="EMBL/GenBank/DDBJ databases">
        <title>The whole genome sequencing and assembly of Halobacillus litoralis ERB031 strain.</title>
        <authorList>
            <person name="Lee S.-J."/>
            <person name="Park M.-K."/>
            <person name="Kim J.-Y."/>
            <person name="Lee Y.-J."/>
            <person name="Yi H."/>
            <person name="Bahn Y.-S."/>
            <person name="Kim J.F."/>
            <person name="Lee D.-W."/>
        </authorList>
    </citation>
    <scope>NUCLEOTIDE SEQUENCE [LARGE SCALE GENOMIC DNA]</scope>
    <source>
        <strain evidence="1 2">ERB 031</strain>
    </source>
</reference>
<dbReference type="AlphaFoldDB" id="A0A410MCA4"/>